<evidence type="ECO:0000256" key="1">
    <source>
        <dbReference type="ARBA" id="ARBA00022723"/>
    </source>
</evidence>
<dbReference type="InterPro" id="IPR020843">
    <property type="entry name" value="ER"/>
</dbReference>
<dbReference type="Pfam" id="PF00107">
    <property type="entry name" value="ADH_zinc_N"/>
    <property type="match status" value="1"/>
</dbReference>
<dbReference type="PANTHER" id="PTHR43401">
    <property type="entry name" value="L-THREONINE 3-DEHYDROGENASE"/>
    <property type="match status" value="1"/>
</dbReference>
<dbReference type="GO" id="GO:0016491">
    <property type="term" value="F:oxidoreductase activity"/>
    <property type="evidence" value="ECO:0007669"/>
    <property type="project" value="UniProtKB-KW"/>
</dbReference>
<reference evidence="5" key="1">
    <citation type="submission" date="2020-09" db="EMBL/GenBank/DDBJ databases">
        <title>Genome seq and assembly of Tianweitania sp.</title>
        <authorList>
            <person name="Chhetri G."/>
        </authorList>
    </citation>
    <scope>NUCLEOTIDE SEQUENCE</scope>
    <source>
        <strain evidence="5">Rool2</strain>
    </source>
</reference>
<dbReference type="SMART" id="SM00829">
    <property type="entry name" value="PKS_ER"/>
    <property type="match status" value="1"/>
</dbReference>
<dbReference type="RefSeq" id="WP_188166897.1">
    <property type="nucleotide sequence ID" value="NZ_JACVVX010000014.1"/>
</dbReference>
<dbReference type="InterPro" id="IPR036291">
    <property type="entry name" value="NAD(P)-bd_dom_sf"/>
</dbReference>
<dbReference type="GO" id="GO:0046872">
    <property type="term" value="F:metal ion binding"/>
    <property type="evidence" value="ECO:0007669"/>
    <property type="project" value="UniProtKB-KW"/>
</dbReference>
<name>A0A8J6PR64_9HYPH</name>
<protein>
    <submittedName>
        <fullName evidence="5">Alcohol dehydrogenase catalytic domain-containing protein</fullName>
    </submittedName>
</protein>
<evidence type="ECO:0000256" key="2">
    <source>
        <dbReference type="ARBA" id="ARBA00022833"/>
    </source>
</evidence>
<dbReference type="SUPFAM" id="SSF51735">
    <property type="entry name" value="NAD(P)-binding Rossmann-fold domains"/>
    <property type="match status" value="1"/>
</dbReference>
<dbReference type="Gene3D" id="3.40.50.720">
    <property type="entry name" value="NAD(P)-binding Rossmann-like Domain"/>
    <property type="match status" value="1"/>
</dbReference>
<gene>
    <name evidence="5" type="ORF">ICI42_22735</name>
</gene>
<dbReference type="PANTHER" id="PTHR43401:SF2">
    <property type="entry name" value="L-THREONINE 3-DEHYDROGENASE"/>
    <property type="match status" value="1"/>
</dbReference>
<dbReference type="InterPro" id="IPR013154">
    <property type="entry name" value="ADH-like_N"/>
</dbReference>
<keyword evidence="3" id="KW-0560">Oxidoreductase</keyword>
<sequence length="363" mass="39348">MKSWLSYDFNDMRLEDAPMPKARPGWVVCRTRVLQLSITEVAEFRGLPVSSHEVYKEMWNKQRPLPLFGHEFCAEVVEIGAGVENLSVGDRVFYHRGAQCGTCRYCKAGQSQYCRSSTFVGEDTPGCLAEYFPVPAHVVARVPKEVSDFECASLQPLVSMVSSLEGLGISMGDTVAVIGLGPMGLDTLQVARVAGAGKVIAIARRDEVLSLARSLGADVTVNVTNSDPVDAVMQATNGLGCDVVVDCAGGSNEQGHAGTSAFQQGLQMLRNEGRIMEVGHLPTGAQIIYGLIEKKGLRVFGRRAPSARMIQYSIDLVASGRVKIEPTILHKLHGIEKVPEAFDMLANKARHGIINPPQVVVWQ</sequence>
<dbReference type="InterPro" id="IPR013149">
    <property type="entry name" value="ADH-like_C"/>
</dbReference>
<evidence type="ECO:0000256" key="3">
    <source>
        <dbReference type="ARBA" id="ARBA00023002"/>
    </source>
</evidence>
<dbReference type="SUPFAM" id="SSF50129">
    <property type="entry name" value="GroES-like"/>
    <property type="match status" value="1"/>
</dbReference>
<dbReference type="Pfam" id="PF08240">
    <property type="entry name" value="ADH_N"/>
    <property type="match status" value="1"/>
</dbReference>
<evidence type="ECO:0000259" key="4">
    <source>
        <dbReference type="SMART" id="SM00829"/>
    </source>
</evidence>
<comment type="caution">
    <text evidence="5">The sequence shown here is derived from an EMBL/GenBank/DDBJ whole genome shotgun (WGS) entry which is preliminary data.</text>
</comment>
<dbReference type="AlphaFoldDB" id="A0A8J6PR64"/>
<keyword evidence="1" id="KW-0479">Metal-binding</keyword>
<dbReference type="InterPro" id="IPR050129">
    <property type="entry name" value="Zn_alcohol_dh"/>
</dbReference>
<feature type="domain" description="Enoyl reductase (ER)" evidence="4">
    <location>
        <begin position="7"/>
        <end position="361"/>
    </location>
</feature>
<evidence type="ECO:0000313" key="6">
    <source>
        <dbReference type="Proteomes" id="UP000643405"/>
    </source>
</evidence>
<organism evidence="5 6">
    <name type="scientific">Oryzicola mucosus</name>
    <dbReference type="NCBI Taxonomy" id="2767425"/>
    <lineage>
        <taxon>Bacteria</taxon>
        <taxon>Pseudomonadati</taxon>
        <taxon>Pseudomonadota</taxon>
        <taxon>Alphaproteobacteria</taxon>
        <taxon>Hyphomicrobiales</taxon>
        <taxon>Phyllobacteriaceae</taxon>
        <taxon>Oryzicola</taxon>
    </lineage>
</organism>
<dbReference type="EMBL" id="JACVVX010000014">
    <property type="protein sequence ID" value="MBD0417457.1"/>
    <property type="molecule type" value="Genomic_DNA"/>
</dbReference>
<proteinExistence type="predicted"/>
<dbReference type="InterPro" id="IPR011032">
    <property type="entry name" value="GroES-like_sf"/>
</dbReference>
<keyword evidence="2" id="KW-0862">Zinc</keyword>
<dbReference type="Proteomes" id="UP000643405">
    <property type="component" value="Unassembled WGS sequence"/>
</dbReference>
<dbReference type="Gene3D" id="3.90.180.10">
    <property type="entry name" value="Medium-chain alcohol dehydrogenases, catalytic domain"/>
    <property type="match status" value="1"/>
</dbReference>
<keyword evidence="6" id="KW-1185">Reference proteome</keyword>
<accession>A0A8J6PR64</accession>
<evidence type="ECO:0000313" key="5">
    <source>
        <dbReference type="EMBL" id="MBD0417457.1"/>
    </source>
</evidence>